<evidence type="ECO:0000313" key="8">
    <source>
        <dbReference type="EMBL" id="OJT08196.1"/>
    </source>
</evidence>
<dbReference type="PANTHER" id="PTHR46481:SF10">
    <property type="entry name" value="ZINC FINGER BED DOMAIN-CONTAINING PROTEIN 39"/>
    <property type="match status" value="1"/>
</dbReference>
<organism evidence="8 9">
    <name type="scientific">Trametes pubescens</name>
    <name type="common">White-rot fungus</name>
    <dbReference type="NCBI Taxonomy" id="154538"/>
    <lineage>
        <taxon>Eukaryota</taxon>
        <taxon>Fungi</taxon>
        <taxon>Dikarya</taxon>
        <taxon>Basidiomycota</taxon>
        <taxon>Agaricomycotina</taxon>
        <taxon>Agaricomycetes</taxon>
        <taxon>Polyporales</taxon>
        <taxon>Polyporaceae</taxon>
        <taxon>Trametes</taxon>
    </lineage>
</organism>
<feature type="compositionally biased region" description="Acidic residues" evidence="6">
    <location>
        <begin position="736"/>
        <end position="788"/>
    </location>
</feature>
<dbReference type="PANTHER" id="PTHR46481">
    <property type="entry name" value="ZINC FINGER BED DOMAIN-CONTAINING PROTEIN 4"/>
    <property type="match status" value="1"/>
</dbReference>
<feature type="compositionally biased region" description="Low complexity" evidence="6">
    <location>
        <begin position="37"/>
        <end position="82"/>
    </location>
</feature>
<keyword evidence="5" id="KW-0539">Nucleus</keyword>
<protein>
    <recommendedName>
        <fullName evidence="7">HAT C-terminal dimerisation domain-containing protein</fullName>
    </recommendedName>
</protein>
<feature type="compositionally biased region" description="Acidic residues" evidence="6">
    <location>
        <begin position="480"/>
        <end position="495"/>
    </location>
</feature>
<dbReference type="GO" id="GO:0008270">
    <property type="term" value="F:zinc ion binding"/>
    <property type="evidence" value="ECO:0007669"/>
    <property type="project" value="UniProtKB-KW"/>
</dbReference>
<dbReference type="STRING" id="154538.A0A1M2VKW2"/>
<evidence type="ECO:0000256" key="1">
    <source>
        <dbReference type="ARBA" id="ARBA00004123"/>
    </source>
</evidence>
<keyword evidence="4" id="KW-0862">Zinc</keyword>
<dbReference type="Proteomes" id="UP000184267">
    <property type="component" value="Unassembled WGS sequence"/>
</dbReference>
<sequence length="931" mass="104326">MANPHVRKVPEDADASASSAPRPSKRPRRTAPLTKNASNASASTSHAGSSSQASAQRAPQPEPSSSRAGAPARPSQQSSAAAARKKSTAGKKKADQVPNLENDGIELVASDVPRQRNKDDAGDVEPEEDPEAQLERLMKKWTAGVYAFYETPTVAYPAPSRTLAHAFRCKGRGCKKVIHRYVASKDITSTSNLWRHATACWGEDAVKAAKSAKDVDEVRKITASIKRSGSITEAFERKTDVVTYSHRPFTRIETRTELVKWFAENLRPFRIVRDRGFLVLMKTGRPGYYIPSPSTVSRDVKVVFARTRRRVARFLRRYAGRLNFATDAWTAPNHRAFIALVVYFERNGKLTIMLLDLVELPISHSGLNLAVCLTGVLKEFGIEDKLLGLTCDNASNNDTMVSEMASLLPGFDGELSRVRCFAHVLNLVAKSLIRQFDAKGDKEEDTAAEDEAELAELRALAEDLDAEEAVAQIEIEAEMDEDEQVADDPDDEVDPMGDMTKPERKVFAREVRPVMLVMAKLRKLSFKIIHSTTKLLPAWKAILKTLKLREKLLPRDVKTRWNSTYDMLDVAVRYRQAVDMLTGDKSNGLRSFELSPEEWDIASQLRKVLRVFKDATMFFSRSSSPNLAAVIPAIDHIDSHLTTVSLDGKYKNPIRVACRLAQKTLNKYYSLTDGSIAYRIAMVLHPRHKLSYFKNLKWTDAWIAMAREIVEEEYKDHYEGKFDGEQADDAGASMEADGDVEVDDPPEDEGEDQDNAMQDEDTENGAGDEEEEDEERDPVFSDPEDEPDGNIFDNLPSFQAPRAGELSDELARYLSTDVEAVDDPIQWWTDRRAQYPNLSRMAIDFLTLPATAVAVEHTFSLGRLLLPYVRNRMRGQTTRSLLCLKSWSEAGFVKQTDAKKAAQLDDLDDDESDFEMEAGWDVIGDDEDENW</sequence>
<name>A0A1M2VKW2_TRAPU</name>
<feature type="region of interest" description="Disordered" evidence="6">
    <location>
        <begin position="1"/>
        <end position="131"/>
    </location>
</feature>
<dbReference type="GO" id="GO:0005634">
    <property type="term" value="C:nucleus"/>
    <property type="evidence" value="ECO:0007669"/>
    <property type="project" value="UniProtKB-SubCell"/>
</dbReference>
<feature type="compositionally biased region" description="Acidic residues" evidence="6">
    <location>
        <begin position="122"/>
        <end position="131"/>
    </location>
</feature>
<dbReference type="OrthoDB" id="2767002at2759"/>
<dbReference type="SUPFAM" id="SSF53098">
    <property type="entry name" value="Ribonuclease H-like"/>
    <property type="match status" value="1"/>
</dbReference>
<dbReference type="EMBL" id="MNAD01001074">
    <property type="protein sequence ID" value="OJT08196.1"/>
    <property type="molecule type" value="Genomic_DNA"/>
</dbReference>
<dbReference type="InterPro" id="IPR012337">
    <property type="entry name" value="RNaseH-like_sf"/>
</dbReference>
<keyword evidence="3" id="KW-0863">Zinc-finger</keyword>
<feature type="region of interest" description="Disordered" evidence="6">
    <location>
        <begin position="720"/>
        <end position="799"/>
    </location>
</feature>
<dbReference type="InterPro" id="IPR008906">
    <property type="entry name" value="HATC_C_dom"/>
</dbReference>
<keyword evidence="9" id="KW-1185">Reference proteome</keyword>
<dbReference type="InterPro" id="IPR052035">
    <property type="entry name" value="ZnF_BED_domain_contain"/>
</dbReference>
<comment type="caution">
    <text evidence="8">The sequence shown here is derived from an EMBL/GenBank/DDBJ whole genome shotgun (WGS) entry which is preliminary data.</text>
</comment>
<reference evidence="8 9" key="1">
    <citation type="submission" date="2016-10" db="EMBL/GenBank/DDBJ databases">
        <title>Genome sequence of the basidiomycete white-rot fungus Trametes pubescens.</title>
        <authorList>
            <person name="Makela M.R."/>
            <person name="Granchi Z."/>
            <person name="Peng M."/>
            <person name="De Vries R.P."/>
            <person name="Grigoriev I."/>
            <person name="Riley R."/>
            <person name="Hilden K."/>
        </authorList>
    </citation>
    <scope>NUCLEOTIDE SEQUENCE [LARGE SCALE GENOMIC DNA]</scope>
    <source>
        <strain evidence="8 9">FBCC735</strain>
    </source>
</reference>
<dbReference type="AlphaFoldDB" id="A0A1M2VKW2"/>
<dbReference type="SUPFAM" id="SSF140996">
    <property type="entry name" value="Hermes dimerisation domain"/>
    <property type="match status" value="1"/>
</dbReference>
<dbReference type="GO" id="GO:0046983">
    <property type="term" value="F:protein dimerization activity"/>
    <property type="evidence" value="ECO:0007669"/>
    <property type="project" value="InterPro"/>
</dbReference>
<proteinExistence type="predicted"/>
<evidence type="ECO:0000256" key="3">
    <source>
        <dbReference type="ARBA" id="ARBA00022771"/>
    </source>
</evidence>
<evidence type="ECO:0000313" key="9">
    <source>
        <dbReference type="Proteomes" id="UP000184267"/>
    </source>
</evidence>
<evidence type="ECO:0000256" key="4">
    <source>
        <dbReference type="ARBA" id="ARBA00022833"/>
    </source>
</evidence>
<evidence type="ECO:0000256" key="6">
    <source>
        <dbReference type="SAM" id="MobiDB-lite"/>
    </source>
</evidence>
<gene>
    <name evidence="8" type="ORF">TRAPUB_909</name>
</gene>
<accession>A0A1M2VKW2</accession>
<evidence type="ECO:0000256" key="2">
    <source>
        <dbReference type="ARBA" id="ARBA00022723"/>
    </source>
</evidence>
<comment type="subcellular location">
    <subcellularLocation>
        <location evidence="1">Nucleus</location>
    </subcellularLocation>
</comment>
<feature type="domain" description="HAT C-terminal dimerisation" evidence="7">
    <location>
        <begin position="809"/>
        <end position="887"/>
    </location>
</feature>
<feature type="region of interest" description="Disordered" evidence="6">
    <location>
        <begin position="480"/>
        <end position="499"/>
    </location>
</feature>
<evidence type="ECO:0000256" key="5">
    <source>
        <dbReference type="ARBA" id="ARBA00023242"/>
    </source>
</evidence>
<keyword evidence="2" id="KW-0479">Metal-binding</keyword>
<evidence type="ECO:0000259" key="7">
    <source>
        <dbReference type="Pfam" id="PF05699"/>
    </source>
</evidence>
<dbReference type="OMA" id="FEMEAGW"/>
<dbReference type="Pfam" id="PF05699">
    <property type="entry name" value="Dimer_Tnp_hAT"/>
    <property type="match status" value="1"/>
</dbReference>